<evidence type="ECO:0000256" key="1">
    <source>
        <dbReference type="ARBA" id="ARBA00022801"/>
    </source>
</evidence>
<accession>A0AAD8EE68</accession>
<evidence type="ECO:0000313" key="6">
    <source>
        <dbReference type="EMBL" id="KAJ9586604.1"/>
    </source>
</evidence>
<dbReference type="GO" id="GO:0047498">
    <property type="term" value="F:calcium-dependent phospholipase A2 activity"/>
    <property type="evidence" value="ECO:0007669"/>
    <property type="project" value="TreeGrafter"/>
</dbReference>
<evidence type="ECO:0000256" key="4">
    <source>
        <dbReference type="SAM" id="MobiDB-lite"/>
    </source>
</evidence>
<dbReference type="GO" id="GO:0046475">
    <property type="term" value="P:glycerophospholipid catabolic process"/>
    <property type="evidence" value="ECO:0007669"/>
    <property type="project" value="TreeGrafter"/>
</dbReference>
<dbReference type="PROSITE" id="PS51210">
    <property type="entry name" value="PLA2C"/>
    <property type="match status" value="1"/>
</dbReference>
<sequence>FLSYMYSHPDFPKTSPKQFQNELREILAEDVTKYFNPVNVYRHMSAILKKRSTGQPVSLTDLFGYLLGDLLLRKNKEAKLSEQRRVLEKGQAPLPLYTCVNVKKNVSARVFQEFMEFNPFEIGIAKYGTYTKPENFGCKFYLGNIIRKFQEPPLHFLQGIWGNAYSIQLKRLVKEFFRLGSNTSLTGKQEPKEEEEYNNADDDDEDIGNYIPQHDLGDDDIDSSTDDDLESNDSDESDSQNLESSLDPDYISLAWKSYHQESKDISAIQYTLDFITTEIYFEERDRRLETVTRKRSETQSSRRNLLKEQKKAKKLEKCKTQKSVWEAVVDSILKFNATNSRVLRAGLIYNAMRGLYLKNVLPISELIVTTPEDDDDFKGVFEPATVDMKKLFLVDSGLTFNLPFPVLLRSQRVVDLFLCFDFSERESDDLPPFEDILLAEKWARVMKIPFPPVLEVVEKLPKDEPLKECYVFENEVDPYCPVVLFFPLVNNKFREFKAPGVKRETEEEKEFGTFNIFSDSEKPYSTFKFNYSKKSFDRLAQLVEFNLLDSESLIREHMKKAVERKRKLLPQLTTEMKNQLRSIKLKPKNREMEEKFNSYMQSMDEE</sequence>
<keyword evidence="1 3" id="KW-0378">Hydrolase</keyword>
<dbReference type="EMBL" id="JASPKZ010006857">
    <property type="protein sequence ID" value="KAJ9586604.1"/>
    <property type="molecule type" value="Genomic_DNA"/>
</dbReference>
<evidence type="ECO:0000256" key="2">
    <source>
        <dbReference type="ARBA" id="ARBA00023098"/>
    </source>
</evidence>
<organism evidence="6 7">
    <name type="scientific">Diploptera punctata</name>
    <name type="common">Pacific beetle cockroach</name>
    <dbReference type="NCBI Taxonomy" id="6984"/>
    <lineage>
        <taxon>Eukaryota</taxon>
        <taxon>Metazoa</taxon>
        <taxon>Ecdysozoa</taxon>
        <taxon>Arthropoda</taxon>
        <taxon>Hexapoda</taxon>
        <taxon>Insecta</taxon>
        <taxon>Pterygota</taxon>
        <taxon>Neoptera</taxon>
        <taxon>Polyneoptera</taxon>
        <taxon>Dictyoptera</taxon>
        <taxon>Blattodea</taxon>
        <taxon>Blaberoidea</taxon>
        <taxon>Blaberidae</taxon>
        <taxon>Diplopterinae</taxon>
        <taxon>Diploptera</taxon>
    </lineage>
</organism>
<dbReference type="SUPFAM" id="SSF52151">
    <property type="entry name" value="FabD/lysophospholipase-like"/>
    <property type="match status" value="2"/>
</dbReference>
<feature type="compositionally biased region" description="Acidic residues" evidence="4">
    <location>
        <begin position="192"/>
        <end position="207"/>
    </location>
</feature>
<evidence type="ECO:0000313" key="7">
    <source>
        <dbReference type="Proteomes" id="UP001233999"/>
    </source>
</evidence>
<dbReference type="Pfam" id="PF01735">
    <property type="entry name" value="PLA2_B"/>
    <property type="match status" value="2"/>
</dbReference>
<dbReference type="GO" id="GO:0005544">
    <property type="term" value="F:calcium-dependent phospholipid binding"/>
    <property type="evidence" value="ECO:0007669"/>
    <property type="project" value="TreeGrafter"/>
</dbReference>
<dbReference type="InterPro" id="IPR016035">
    <property type="entry name" value="Acyl_Trfase/lysoPLipase"/>
</dbReference>
<keyword evidence="2 3" id="KW-0443">Lipid metabolism</keyword>
<evidence type="ECO:0000256" key="3">
    <source>
        <dbReference type="PROSITE-ProRule" id="PRU00555"/>
    </source>
</evidence>
<dbReference type="AlphaFoldDB" id="A0AAD8EE68"/>
<protein>
    <recommendedName>
        <fullName evidence="5">PLA2c domain-containing protein</fullName>
    </recommendedName>
</protein>
<feature type="compositionally biased region" description="Acidic residues" evidence="4">
    <location>
        <begin position="217"/>
        <end position="238"/>
    </location>
</feature>
<dbReference type="Proteomes" id="UP001233999">
    <property type="component" value="Unassembled WGS sequence"/>
</dbReference>
<keyword evidence="7" id="KW-1185">Reference proteome</keyword>
<keyword evidence="3" id="KW-0442">Lipid degradation</keyword>
<feature type="non-terminal residue" evidence="6">
    <location>
        <position position="1"/>
    </location>
</feature>
<reference evidence="6" key="1">
    <citation type="journal article" date="2023" name="IScience">
        <title>Live-bearing cockroach genome reveals convergent evolutionary mechanisms linked to viviparity in insects and beyond.</title>
        <authorList>
            <person name="Fouks B."/>
            <person name="Harrison M.C."/>
            <person name="Mikhailova A.A."/>
            <person name="Marchal E."/>
            <person name="English S."/>
            <person name="Carruthers M."/>
            <person name="Jennings E.C."/>
            <person name="Chiamaka E.L."/>
            <person name="Frigard R.A."/>
            <person name="Pippel M."/>
            <person name="Attardo G.M."/>
            <person name="Benoit J.B."/>
            <person name="Bornberg-Bauer E."/>
            <person name="Tobe S.S."/>
        </authorList>
    </citation>
    <scope>NUCLEOTIDE SEQUENCE</scope>
    <source>
        <strain evidence="6">Stay&amp;Tobe</strain>
    </source>
</reference>
<dbReference type="Gene3D" id="3.40.1090.10">
    <property type="entry name" value="Cytosolic phospholipase A2 catalytic domain"/>
    <property type="match status" value="2"/>
</dbReference>
<proteinExistence type="predicted"/>
<comment type="caution">
    <text evidence="6">The sequence shown here is derived from an EMBL/GenBank/DDBJ whole genome shotgun (WGS) entry which is preliminary data.</text>
</comment>
<feature type="domain" description="PLA2c" evidence="5">
    <location>
        <begin position="1"/>
        <end position="606"/>
    </location>
</feature>
<dbReference type="GO" id="GO:0005509">
    <property type="term" value="F:calcium ion binding"/>
    <property type="evidence" value="ECO:0007669"/>
    <property type="project" value="TreeGrafter"/>
</dbReference>
<dbReference type="GO" id="GO:0005829">
    <property type="term" value="C:cytosol"/>
    <property type="evidence" value="ECO:0007669"/>
    <property type="project" value="TreeGrafter"/>
</dbReference>
<dbReference type="SMART" id="SM00022">
    <property type="entry name" value="PLAc"/>
    <property type="match status" value="1"/>
</dbReference>
<gene>
    <name evidence="6" type="ORF">L9F63_019797</name>
</gene>
<reference evidence="6" key="2">
    <citation type="submission" date="2023-05" db="EMBL/GenBank/DDBJ databases">
        <authorList>
            <person name="Fouks B."/>
        </authorList>
    </citation>
    <scope>NUCLEOTIDE SEQUENCE</scope>
    <source>
        <strain evidence="6">Stay&amp;Tobe</strain>
        <tissue evidence="6">Testes</tissue>
    </source>
</reference>
<dbReference type="InterPro" id="IPR002642">
    <property type="entry name" value="LysoPLipase_cat_dom"/>
</dbReference>
<dbReference type="PANTHER" id="PTHR10728">
    <property type="entry name" value="CYTOSOLIC PHOSPHOLIPASE A2"/>
    <property type="match status" value="1"/>
</dbReference>
<feature type="region of interest" description="Disordered" evidence="4">
    <location>
        <begin position="184"/>
        <end position="244"/>
    </location>
</feature>
<dbReference type="PANTHER" id="PTHR10728:SF40">
    <property type="entry name" value="PATATIN FAMILY PROTEIN"/>
    <property type="match status" value="1"/>
</dbReference>
<name>A0AAD8EE68_DIPPU</name>
<evidence type="ECO:0000259" key="5">
    <source>
        <dbReference type="PROSITE" id="PS51210"/>
    </source>
</evidence>